<name>A0A6J5FNI5_9BURK</name>
<feature type="transmembrane region" description="Helical" evidence="5">
    <location>
        <begin position="78"/>
        <end position="106"/>
    </location>
</feature>
<feature type="transmembrane region" description="Helical" evidence="5">
    <location>
        <begin position="226"/>
        <end position="251"/>
    </location>
</feature>
<keyword evidence="8" id="KW-1185">Reference proteome</keyword>
<dbReference type="Proteomes" id="UP000494119">
    <property type="component" value="Unassembled WGS sequence"/>
</dbReference>
<evidence type="ECO:0000313" key="7">
    <source>
        <dbReference type="EMBL" id="CAB3782094.1"/>
    </source>
</evidence>
<dbReference type="InterPro" id="IPR011701">
    <property type="entry name" value="MFS"/>
</dbReference>
<evidence type="ECO:0000256" key="4">
    <source>
        <dbReference type="ARBA" id="ARBA00023136"/>
    </source>
</evidence>
<dbReference type="AlphaFoldDB" id="A0A6J5FNI5"/>
<dbReference type="Pfam" id="PF07690">
    <property type="entry name" value="MFS_1"/>
    <property type="match status" value="2"/>
</dbReference>
<dbReference type="InterPro" id="IPR020846">
    <property type="entry name" value="MFS_dom"/>
</dbReference>
<dbReference type="EMBL" id="CADIKL010000005">
    <property type="protein sequence ID" value="CAB3782094.1"/>
    <property type="molecule type" value="Genomic_DNA"/>
</dbReference>
<gene>
    <name evidence="7" type="primary">exuT_2</name>
    <name evidence="7" type="ORF">LMG28688_01427</name>
</gene>
<evidence type="ECO:0000256" key="2">
    <source>
        <dbReference type="ARBA" id="ARBA00022692"/>
    </source>
</evidence>
<dbReference type="GO" id="GO:0015134">
    <property type="term" value="F:hexuronate transmembrane transporter activity"/>
    <property type="evidence" value="ECO:0007669"/>
    <property type="project" value="TreeGrafter"/>
</dbReference>
<keyword evidence="2 5" id="KW-0812">Transmembrane</keyword>
<feature type="transmembrane region" description="Helical" evidence="5">
    <location>
        <begin position="303"/>
        <end position="320"/>
    </location>
</feature>
<dbReference type="InterPro" id="IPR050382">
    <property type="entry name" value="MFS_Na/Anion_cotransporter"/>
</dbReference>
<keyword evidence="4 5" id="KW-0472">Membrane</keyword>
<dbReference type="InterPro" id="IPR036259">
    <property type="entry name" value="MFS_trans_sf"/>
</dbReference>
<dbReference type="CDD" id="cd17319">
    <property type="entry name" value="MFS_ExuT_GudP_like"/>
    <property type="match status" value="1"/>
</dbReference>
<feature type="transmembrane region" description="Helical" evidence="5">
    <location>
        <begin position="140"/>
        <end position="161"/>
    </location>
</feature>
<dbReference type="GO" id="GO:0016020">
    <property type="term" value="C:membrane"/>
    <property type="evidence" value="ECO:0007669"/>
    <property type="project" value="UniProtKB-SubCell"/>
</dbReference>
<evidence type="ECO:0000256" key="1">
    <source>
        <dbReference type="ARBA" id="ARBA00004141"/>
    </source>
</evidence>
<organism evidence="7 8">
    <name type="scientific">Paraburkholderia caffeinitolerans</name>
    <dbReference type="NCBI Taxonomy" id="1723730"/>
    <lineage>
        <taxon>Bacteria</taxon>
        <taxon>Pseudomonadati</taxon>
        <taxon>Pseudomonadota</taxon>
        <taxon>Betaproteobacteria</taxon>
        <taxon>Burkholderiales</taxon>
        <taxon>Burkholderiaceae</taxon>
        <taxon>Paraburkholderia</taxon>
    </lineage>
</organism>
<proteinExistence type="predicted"/>
<dbReference type="PANTHER" id="PTHR11662">
    <property type="entry name" value="SOLUTE CARRIER FAMILY 17"/>
    <property type="match status" value="1"/>
</dbReference>
<evidence type="ECO:0000259" key="6">
    <source>
        <dbReference type="PROSITE" id="PS50850"/>
    </source>
</evidence>
<feature type="transmembrane region" description="Helical" evidence="5">
    <location>
        <begin position="168"/>
        <end position="186"/>
    </location>
</feature>
<feature type="transmembrane region" description="Helical" evidence="5">
    <location>
        <begin position="263"/>
        <end position="283"/>
    </location>
</feature>
<feature type="domain" description="Major facilitator superfamily (MFS) profile" evidence="6">
    <location>
        <begin position="13"/>
        <end position="414"/>
    </location>
</feature>
<dbReference type="SUPFAM" id="SSF103473">
    <property type="entry name" value="MFS general substrate transporter"/>
    <property type="match status" value="1"/>
</dbReference>
<dbReference type="PROSITE" id="PS50850">
    <property type="entry name" value="MFS"/>
    <property type="match status" value="1"/>
</dbReference>
<comment type="subcellular location">
    <subcellularLocation>
        <location evidence="1">Membrane</location>
        <topology evidence="1">Multi-pass membrane protein</topology>
    </subcellularLocation>
</comment>
<feature type="transmembrane region" description="Helical" evidence="5">
    <location>
        <begin position="49"/>
        <end position="71"/>
    </location>
</feature>
<sequence>MKERMVLGLRWWIIGLVSAGITLNYLSRSSLSVAIPELNKHFSISTEQYSYIVSAFQGAYMIVQPLCGYVLDIVGTKIGFAVFAVAWALANMLHGLATGWISFAFFRGLLGATESAVIPASVKVVSEWFPDKEKSIATGWFNSGTSLGAMFAPPLVVWCILHYNWQMAFIVTGGLSLIWVVVWLAVYDLPQKHKWLGSGERSTIIEGQAIVQKVKGHWTVMLRSRVLWGIMISRFLAAPAWATFSFWIPIYLSSVRHMSLKEIGMFAWLPFLAADLGSIVGGYLCPSFQKWFNVHLVTSRKLVVVFGALLMIGPACIGLATDKYVAVFLFCIGGFAHQALSGALLTLPADVFQREEVATASGWTGTAAWLGSSVFSLIIGALATKIGYNPLFACLVMFDALGAIVLWVMVPSKRNNEIRITGLGQQA</sequence>
<feature type="transmembrane region" description="Helical" evidence="5">
    <location>
        <begin position="327"/>
        <end position="347"/>
    </location>
</feature>
<keyword evidence="3 5" id="KW-1133">Transmembrane helix</keyword>
<evidence type="ECO:0000256" key="3">
    <source>
        <dbReference type="ARBA" id="ARBA00022989"/>
    </source>
</evidence>
<accession>A0A6J5FNI5</accession>
<dbReference type="Gene3D" id="1.20.1250.20">
    <property type="entry name" value="MFS general substrate transporter like domains"/>
    <property type="match status" value="2"/>
</dbReference>
<dbReference type="PANTHER" id="PTHR11662:SF285">
    <property type="entry name" value="HEXURONATE TRANSPORTER"/>
    <property type="match status" value="1"/>
</dbReference>
<protein>
    <submittedName>
        <fullName evidence="7">Hexuronate transporter</fullName>
    </submittedName>
</protein>
<evidence type="ECO:0000256" key="5">
    <source>
        <dbReference type="SAM" id="Phobius"/>
    </source>
</evidence>
<feature type="transmembrane region" description="Helical" evidence="5">
    <location>
        <begin position="367"/>
        <end position="384"/>
    </location>
</feature>
<feature type="transmembrane region" description="Helical" evidence="5">
    <location>
        <begin position="391"/>
        <end position="410"/>
    </location>
</feature>
<reference evidence="7 8" key="1">
    <citation type="submission" date="2020-04" db="EMBL/GenBank/DDBJ databases">
        <authorList>
            <person name="De Canck E."/>
        </authorList>
    </citation>
    <scope>NUCLEOTIDE SEQUENCE [LARGE SCALE GENOMIC DNA]</scope>
    <source>
        <strain evidence="7 8">LMG 28688</strain>
    </source>
</reference>
<dbReference type="RefSeq" id="WP_115783735.1">
    <property type="nucleotide sequence ID" value="NZ_CADIKL010000005.1"/>
</dbReference>
<evidence type="ECO:0000313" key="8">
    <source>
        <dbReference type="Proteomes" id="UP000494119"/>
    </source>
</evidence>
<feature type="transmembrane region" description="Helical" evidence="5">
    <location>
        <begin position="7"/>
        <end position="26"/>
    </location>
</feature>